<evidence type="ECO:0000256" key="1">
    <source>
        <dbReference type="ARBA" id="ARBA00022723"/>
    </source>
</evidence>
<evidence type="ECO:0000256" key="3">
    <source>
        <dbReference type="SAM" id="Phobius"/>
    </source>
</evidence>
<keyword evidence="3" id="KW-0812">Transmembrane</keyword>
<sequence>MGQTVDLERVGETVLPVYPITASSSTWANVDVVGEYYRLDELTAAAGGVLPLNQQIVVEDVQCLLVPEPFNAHDPNAVMVIANGYHVGYLSREDAIRYRPLVRRIVASGYLPGTIGRIWAFRTSSDISTRVQVAIPHADLLPLNQLPDREHKQLPWGSGLQVTKEEEHFDVLFNFVPPSGEGFLYSTLHRGVRTLRNGQERPYVELRIDGERVGEMSPVTSQHFLPTIEHLESLGIAPVATVKIKGSALAAQLVLQAARASEIPDEWVEAGPDHAMKLVPWSLEYEIPAGWDSGFVASPGRDPKAGRSQVRTVVAAQSLAKGAKQGSLGWAVFWLCVAGVFLICVIGTPIAIVPAAWCGFLGWRQLRRWRVNSATGTGTGTKG</sequence>
<dbReference type="GO" id="GO:0003676">
    <property type="term" value="F:nucleic acid binding"/>
    <property type="evidence" value="ECO:0007669"/>
    <property type="project" value="InterPro"/>
</dbReference>
<dbReference type="EMBL" id="FNSN01000003">
    <property type="protein sequence ID" value="SEB88633.1"/>
    <property type="molecule type" value="Genomic_DNA"/>
</dbReference>
<organism evidence="5 6">
    <name type="scientific">Arthrobacter woluwensis</name>
    <dbReference type="NCBI Taxonomy" id="156980"/>
    <lineage>
        <taxon>Bacteria</taxon>
        <taxon>Bacillati</taxon>
        <taxon>Actinomycetota</taxon>
        <taxon>Actinomycetes</taxon>
        <taxon>Micrococcales</taxon>
        <taxon>Micrococcaceae</taxon>
        <taxon>Arthrobacter</taxon>
    </lineage>
</organism>
<dbReference type="AlphaFoldDB" id="A0A1H4N078"/>
<feature type="transmembrane region" description="Helical" evidence="3">
    <location>
        <begin position="330"/>
        <end position="363"/>
    </location>
</feature>
<dbReference type="Gene3D" id="3.30.70.2330">
    <property type="match status" value="1"/>
</dbReference>
<gene>
    <name evidence="5" type="ORF">SAMN04489745_1510</name>
</gene>
<protein>
    <recommendedName>
        <fullName evidence="4">HIRAN domain-containing protein</fullName>
    </recommendedName>
</protein>
<dbReference type="Pfam" id="PF08797">
    <property type="entry name" value="HIRAN"/>
    <property type="match status" value="1"/>
</dbReference>
<reference evidence="5 6" key="1">
    <citation type="submission" date="2016-10" db="EMBL/GenBank/DDBJ databases">
        <authorList>
            <person name="de Groot N.N."/>
        </authorList>
    </citation>
    <scope>NUCLEOTIDE SEQUENCE [LARGE SCALE GENOMIC DNA]</scope>
    <source>
        <strain evidence="5 6">DSM 10495</strain>
    </source>
</reference>
<dbReference type="GO" id="GO:0008270">
    <property type="term" value="F:zinc ion binding"/>
    <property type="evidence" value="ECO:0007669"/>
    <property type="project" value="InterPro"/>
</dbReference>
<dbReference type="InterPro" id="IPR014905">
    <property type="entry name" value="HIRAN"/>
</dbReference>
<keyword evidence="2" id="KW-0378">Hydrolase</keyword>
<dbReference type="Proteomes" id="UP000182652">
    <property type="component" value="Unassembled WGS sequence"/>
</dbReference>
<keyword evidence="6" id="KW-1185">Reference proteome</keyword>
<evidence type="ECO:0000256" key="2">
    <source>
        <dbReference type="ARBA" id="ARBA00022801"/>
    </source>
</evidence>
<keyword evidence="3" id="KW-0472">Membrane</keyword>
<evidence type="ECO:0000313" key="5">
    <source>
        <dbReference type="EMBL" id="SEB88633.1"/>
    </source>
</evidence>
<accession>A0A1H4N078</accession>
<feature type="domain" description="HIRAN" evidence="4">
    <location>
        <begin position="63"/>
        <end position="104"/>
    </location>
</feature>
<proteinExistence type="predicted"/>
<name>A0A1H4N078_9MICC</name>
<evidence type="ECO:0000259" key="4">
    <source>
        <dbReference type="Pfam" id="PF08797"/>
    </source>
</evidence>
<keyword evidence="1" id="KW-0479">Metal-binding</keyword>
<evidence type="ECO:0000313" key="6">
    <source>
        <dbReference type="Proteomes" id="UP000182652"/>
    </source>
</evidence>
<dbReference type="GO" id="GO:0016818">
    <property type="term" value="F:hydrolase activity, acting on acid anhydrides, in phosphorus-containing anhydrides"/>
    <property type="evidence" value="ECO:0007669"/>
    <property type="project" value="InterPro"/>
</dbReference>
<keyword evidence="3" id="KW-1133">Transmembrane helix</keyword>